<dbReference type="Pfam" id="PF25933">
    <property type="entry name" value="DUF7978"/>
    <property type="match status" value="1"/>
</dbReference>
<evidence type="ECO:0000256" key="1">
    <source>
        <dbReference type="SAM" id="Phobius"/>
    </source>
</evidence>
<dbReference type="RefSeq" id="WP_090507649.1">
    <property type="nucleotide sequence ID" value="NZ_FNWL01000003.1"/>
</dbReference>
<feature type="transmembrane region" description="Helical" evidence="1">
    <location>
        <begin position="164"/>
        <end position="189"/>
    </location>
</feature>
<name>A0A1H6G366_9EURY</name>
<evidence type="ECO:0000313" key="4">
    <source>
        <dbReference type="Proteomes" id="UP000199112"/>
    </source>
</evidence>
<evidence type="ECO:0000313" key="3">
    <source>
        <dbReference type="EMBL" id="SEH16888.1"/>
    </source>
</evidence>
<dbReference type="InterPro" id="IPR058284">
    <property type="entry name" value="DUF7978"/>
</dbReference>
<feature type="transmembrane region" description="Helical" evidence="1">
    <location>
        <begin position="129"/>
        <end position="152"/>
    </location>
</feature>
<gene>
    <name evidence="3" type="ORF">SAMN04487967_2837</name>
</gene>
<keyword evidence="1" id="KW-0472">Membrane</keyword>
<reference evidence="4" key="1">
    <citation type="submission" date="2016-10" db="EMBL/GenBank/DDBJ databases">
        <authorList>
            <person name="Varghese N."/>
            <person name="Submissions S."/>
        </authorList>
    </citation>
    <scope>NUCLEOTIDE SEQUENCE [LARGE SCALE GENOMIC DNA]</scope>
    <source>
        <strain evidence="4">CGMCC 1.8981</strain>
    </source>
</reference>
<dbReference type="EMBL" id="FNWL01000003">
    <property type="protein sequence ID" value="SEH16888.1"/>
    <property type="molecule type" value="Genomic_DNA"/>
</dbReference>
<protein>
    <recommendedName>
        <fullName evidence="2">DUF7978 domain-containing protein</fullName>
    </recommendedName>
</protein>
<accession>A0A1H6G366</accession>
<keyword evidence="1" id="KW-0812">Transmembrane</keyword>
<feature type="transmembrane region" description="Helical" evidence="1">
    <location>
        <begin position="12"/>
        <end position="33"/>
    </location>
</feature>
<dbReference type="AlphaFoldDB" id="A0A1H6G366"/>
<feature type="transmembrane region" description="Helical" evidence="1">
    <location>
        <begin position="97"/>
        <end position="117"/>
    </location>
</feature>
<proteinExistence type="predicted"/>
<organism evidence="3 4">
    <name type="scientific">Natronorubrum sediminis</name>
    <dbReference type="NCBI Taxonomy" id="640943"/>
    <lineage>
        <taxon>Archaea</taxon>
        <taxon>Methanobacteriati</taxon>
        <taxon>Methanobacteriota</taxon>
        <taxon>Stenosarchaea group</taxon>
        <taxon>Halobacteria</taxon>
        <taxon>Halobacteriales</taxon>
        <taxon>Natrialbaceae</taxon>
        <taxon>Natronorubrum</taxon>
    </lineage>
</organism>
<feature type="domain" description="DUF7978" evidence="2">
    <location>
        <begin position="2"/>
        <end position="188"/>
    </location>
</feature>
<keyword evidence="4" id="KW-1185">Reference proteome</keyword>
<dbReference type="OrthoDB" id="270777at2157"/>
<evidence type="ECO:0000259" key="2">
    <source>
        <dbReference type="Pfam" id="PF25933"/>
    </source>
</evidence>
<sequence>MGTENSSRVSIVAGALAGIAAWILGYLVTYAGAIGEIRSDEQAEALELAVEESVDLEMVGLLFYNAHNVDANVPQYSVLQALEESHNFVLADGGSTLLLYVVPVAALVVAGALVASYTATDLEASTDAALAGAAIVVGYFPLVVLGLFVFTVDPGEGAMRPDPLFAVAIAGLVYPLVFGSLGGVLAGFASNVLE</sequence>
<keyword evidence="1" id="KW-1133">Transmembrane helix</keyword>
<dbReference type="Proteomes" id="UP000199112">
    <property type="component" value="Unassembled WGS sequence"/>
</dbReference>